<organism evidence="3 4">
    <name type="scientific">Microvirga brassicacearum</name>
    <dbReference type="NCBI Taxonomy" id="2580413"/>
    <lineage>
        <taxon>Bacteria</taxon>
        <taxon>Pseudomonadati</taxon>
        <taxon>Pseudomonadota</taxon>
        <taxon>Alphaproteobacteria</taxon>
        <taxon>Hyphomicrobiales</taxon>
        <taxon>Methylobacteriaceae</taxon>
        <taxon>Microvirga</taxon>
    </lineage>
</organism>
<dbReference type="InterPro" id="IPR011049">
    <property type="entry name" value="Serralysin-like_metalloprot_C"/>
</dbReference>
<dbReference type="AlphaFoldDB" id="A0A5N3PEU3"/>
<reference evidence="3 4" key="1">
    <citation type="journal article" date="2019" name="Microorganisms">
        <title>Genome Insights into the Novel Species Microvirga brassicacearum, a Rapeseed Endophyte with Biotechnological Potential.</title>
        <authorList>
            <person name="Jimenez-Gomez A."/>
            <person name="Saati-Santamaria Z."/>
            <person name="Igual J.M."/>
            <person name="Rivas R."/>
            <person name="Mateos P.F."/>
            <person name="Garcia-Fraile P."/>
        </authorList>
    </citation>
    <scope>NUCLEOTIDE SEQUENCE [LARGE SCALE GENOMIC DNA]</scope>
    <source>
        <strain evidence="3 4">CDVBN77</strain>
    </source>
</reference>
<dbReference type="GO" id="GO:0007156">
    <property type="term" value="P:homophilic cell adhesion via plasma membrane adhesion molecules"/>
    <property type="evidence" value="ECO:0007669"/>
    <property type="project" value="InterPro"/>
</dbReference>
<accession>A0A5N3PEU3</accession>
<feature type="domain" description="Cadherin" evidence="2">
    <location>
        <begin position="118"/>
        <end position="218"/>
    </location>
</feature>
<evidence type="ECO:0000313" key="3">
    <source>
        <dbReference type="EMBL" id="KAB0268231.1"/>
    </source>
</evidence>
<dbReference type="Pfam" id="PF00353">
    <property type="entry name" value="HemolysinCabind"/>
    <property type="match status" value="1"/>
</dbReference>
<comment type="caution">
    <text evidence="3">The sequence shown here is derived from an EMBL/GenBank/DDBJ whole genome shotgun (WGS) entry which is preliminary data.</text>
</comment>
<dbReference type="InterPro" id="IPR050174">
    <property type="entry name" value="Protocadherin/Cadherin-CA"/>
</dbReference>
<dbReference type="Proteomes" id="UP000325684">
    <property type="component" value="Unassembled WGS sequence"/>
</dbReference>
<dbReference type="GO" id="GO:0005509">
    <property type="term" value="F:calcium ion binding"/>
    <property type="evidence" value="ECO:0007669"/>
    <property type="project" value="InterPro"/>
</dbReference>
<evidence type="ECO:0000256" key="1">
    <source>
        <dbReference type="ARBA" id="ARBA00023180"/>
    </source>
</evidence>
<name>A0A5N3PEU3_9HYPH</name>
<dbReference type="SUPFAM" id="SSF51120">
    <property type="entry name" value="beta-Roll"/>
    <property type="match status" value="1"/>
</dbReference>
<dbReference type="RefSeq" id="WP_150942789.1">
    <property type="nucleotide sequence ID" value="NZ_VCMV01000007.1"/>
</dbReference>
<dbReference type="PANTHER" id="PTHR24028:SF316">
    <property type="entry name" value="NEURAL-CADHERIN-LIKE"/>
    <property type="match status" value="1"/>
</dbReference>
<keyword evidence="1" id="KW-0325">Glycoprotein</keyword>
<dbReference type="PROSITE" id="PS00330">
    <property type="entry name" value="HEMOLYSIN_CALCIUM"/>
    <property type="match status" value="1"/>
</dbReference>
<dbReference type="InterPro" id="IPR018511">
    <property type="entry name" value="Hemolysin-typ_Ca-bd_CS"/>
</dbReference>
<dbReference type="InterPro" id="IPR001343">
    <property type="entry name" value="Hemolysn_Ca-bd"/>
</dbReference>
<dbReference type="OrthoDB" id="8017537at2"/>
<evidence type="ECO:0000259" key="2">
    <source>
        <dbReference type="PROSITE" id="PS50268"/>
    </source>
</evidence>
<protein>
    <recommendedName>
        <fullName evidence="2">Cadherin domain-containing protein</fullName>
    </recommendedName>
</protein>
<sequence>MPTPTIVLSATTLTENPEDGTIIGSLTITDAPANENFDITLANTFGGRFEIVATATGFDLIVKNGSLFDFEGIRTFDLALTASGDVDTVILSNPTITLTDVNEAPTDIILKTLSAPAVAENAATGTEIGALLAADPDLNDTFTFTLKDDAGGRFKLDATGTKLVVADGSKLDFETMMSHQIKVEVGDADGLTFEKTLTIGVTDGTDIGTGTMRNDKLFGTAGSDILNGAAGNDKVYGLSGDDILNGGLGKDHLTGGAGKDLFVFDTALRKGGFDMVTDFSSADDTLQFNLSALKSFKVKALKQGKLSKKFFTIGTESKDKNDYVYYDKKKGFVYLDADGSGTKKGMEILKLKPGTKVSADDFLFI</sequence>
<dbReference type="InterPro" id="IPR002126">
    <property type="entry name" value="Cadherin-like_dom"/>
</dbReference>
<keyword evidence="4" id="KW-1185">Reference proteome</keyword>
<proteinExistence type="predicted"/>
<dbReference type="Gene3D" id="2.150.10.10">
    <property type="entry name" value="Serralysin-like metalloprotease, C-terminal"/>
    <property type="match status" value="1"/>
</dbReference>
<dbReference type="PROSITE" id="PS50268">
    <property type="entry name" value="CADHERIN_2"/>
    <property type="match status" value="1"/>
</dbReference>
<dbReference type="CDD" id="cd11304">
    <property type="entry name" value="Cadherin_repeat"/>
    <property type="match status" value="2"/>
</dbReference>
<dbReference type="GO" id="GO:0005886">
    <property type="term" value="C:plasma membrane"/>
    <property type="evidence" value="ECO:0007669"/>
    <property type="project" value="TreeGrafter"/>
</dbReference>
<evidence type="ECO:0000313" key="4">
    <source>
        <dbReference type="Proteomes" id="UP000325684"/>
    </source>
</evidence>
<dbReference type="EMBL" id="VCMV01000007">
    <property type="protein sequence ID" value="KAB0268231.1"/>
    <property type="molecule type" value="Genomic_DNA"/>
</dbReference>
<dbReference type="PRINTS" id="PR00313">
    <property type="entry name" value="CABNDNGRPT"/>
</dbReference>
<gene>
    <name evidence="3" type="ORF">FEZ63_06350</name>
</gene>
<dbReference type="PANTHER" id="PTHR24028">
    <property type="entry name" value="CADHERIN-87A"/>
    <property type="match status" value="1"/>
</dbReference>